<keyword evidence="3" id="KW-1185">Reference proteome</keyword>
<dbReference type="CDD" id="cd00077">
    <property type="entry name" value="HDc"/>
    <property type="match status" value="1"/>
</dbReference>
<evidence type="ECO:0000313" key="2">
    <source>
        <dbReference type="EMBL" id="GGK34908.1"/>
    </source>
</evidence>
<reference evidence="3" key="1">
    <citation type="journal article" date="2019" name="Int. J. Syst. Evol. Microbiol.">
        <title>The Global Catalogue of Microorganisms (GCM) 10K type strain sequencing project: providing services to taxonomists for standard genome sequencing and annotation.</title>
        <authorList>
            <consortium name="The Broad Institute Genomics Platform"/>
            <consortium name="The Broad Institute Genome Sequencing Center for Infectious Disease"/>
            <person name="Wu L."/>
            <person name="Ma J."/>
        </authorList>
    </citation>
    <scope>NUCLEOTIDE SEQUENCE [LARGE SCALE GENOMIC DNA]</scope>
    <source>
        <strain evidence="3">JCM 30331</strain>
    </source>
</reference>
<organism evidence="2 3">
    <name type="scientific">Deinococcus malanensis</name>
    <dbReference type="NCBI Taxonomy" id="1706855"/>
    <lineage>
        <taxon>Bacteria</taxon>
        <taxon>Thermotogati</taxon>
        <taxon>Deinococcota</taxon>
        <taxon>Deinococci</taxon>
        <taxon>Deinococcales</taxon>
        <taxon>Deinococcaceae</taxon>
        <taxon>Deinococcus</taxon>
    </lineage>
</organism>
<dbReference type="InterPro" id="IPR037522">
    <property type="entry name" value="HD_GYP_dom"/>
</dbReference>
<proteinExistence type="predicted"/>
<dbReference type="PANTHER" id="PTHR45228:SF8">
    <property type="entry name" value="TWO-COMPONENT RESPONSE REGULATOR-RELATED"/>
    <property type="match status" value="1"/>
</dbReference>
<accession>A0ABQ2F0I2</accession>
<name>A0ABQ2F0I2_9DEIO</name>
<evidence type="ECO:0000259" key="1">
    <source>
        <dbReference type="PROSITE" id="PS51832"/>
    </source>
</evidence>
<dbReference type="PROSITE" id="PS51832">
    <property type="entry name" value="HD_GYP"/>
    <property type="match status" value="1"/>
</dbReference>
<gene>
    <name evidence="2" type="ORF">GCM10008955_31060</name>
</gene>
<dbReference type="EMBL" id="BMPP01000014">
    <property type="protein sequence ID" value="GGK34908.1"/>
    <property type="molecule type" value="Genomic_DNA"/>
</dbReference>
<evidence type="ECO:0000313" key="3">
    <source>
        <dbReference type="Proteomes" id="UP000647587"/>
    </source>
</evidence>
<protein>
    <recommendedName>
        <fullName evidence="1">HD-GYP domain-containing protein</fullName>
    </recommendedName>
</protein>
<sequence>MVLEYRDYETAGHTDRVVALAAQFGRRLGLSSAHLDALRWGAYLHDTGKVAIPDEILLKPSKLNADEWAAMKRHSEIGHELLSHIPTLPSTTLDVVLHHHERWDGSGYPHGLAAEGIPLSARLFAFVDVYDALTDERPYKRAWSHEDALAEIQRTAGSHFDPDLTRVFLTLMTQLGPRPRTEAPFTDLPEA</sequence>
<dbReference type="Proteomes" id="UP000647587">
    <property type="component" value="Unassembled WGS sequence"/>
</dbReference>
<dbReference type="Pfam" id="PF13487">
    <property type="entry name" value="HD_5"/>
    <property type="match status" value="1"/>
</dbReference>
<dbReference type="Gene3D" id="1.10.3210.10">
    <property type="entry name" value="Hypothetical protein af1432"/>
    <property type="match status" value="1"/>
</dbReference>
<dbReference type="InterPro" id="IPR003607">
    <property type="entry name" value="HD/PDEase_dom"/>
</dbReference>
<dbReference type="SUPFAM" id="SSF109604">
    <property type="entry name" value="HD-domain/PDEase-like"/>
    <property type="match status" value="1"/>
</dbReference>
<dbReference type="InterPro" id="IPR052020">
    <property type="entry name" value="Cyclic_di-GMP/3'3'-cGAMP_PDE"/>
</dbReference>
<comment type="caution">
    <text evidence="2">The sequence shown here is derived from an EMBL/GenBank/DDBJ whole genome shotgun (WGS) entry which is preliminary data.</text>
</comment>
<dbReference type="SMART" id="SM00471">
    <property type="entry name" value="HDc"/>
    <property type="match status" value="1"/>
</dbReference>
<dbReference type="PANTHER" id="PTHR45228">
    <property type="entry name" value="CYCLIC DI-GMP PHOSPHODIESTERASE TM_0186-RELATED"/>
    <property type="match status" value="1"/>
</dbReference>
<feature type="domain" description="HD-GYP" evidence="1">
    <location>
        <begin position="1"/>
        <end position="184"/>
    </location>
</feature>
<dbReference type="RefSeq" id="WP_189010403.1">
    <property type="nucleotide sequence ID" value="NZ_BMPP01000014.1"/>
</dbReference>